<proteinExistence type="predicted"/>
<evidence type="ECO:0000313" key="1">
    <source>
        <dbReference type="EMBL" id="ASV75436.1"/>
    </source>
</evidence>
<dbReference type="Proteomes" id="UP000215086">
    <property type="component" value="Chromosome"/>
</dbReference>
<sequence length="55" mass="5687">MIGIIGGLAAVRNALLSELNDLSQAVEAINVCGTCDPASCPPGNPDCCDDPWWCP</sequence>
<evidence type="ECO:0000313" key="2">
    <source>
        <dbReference type="Proteomes" id="UP000215086"/>
    </source>
</evidence>
<organism evidence="1 2">
    <name type="scientific">Thermogutta terrifontis</name>
    <dbReference type="NCBI Taxonomy" id="1331910"/>
    <lineage>
        <taxon>Bacteria</taxon>
        <taxon>Pseudomonadati</taxon>
        <taxon>Planctomycetota</taxon>
        <taxon>Planctomycetia</taxon>
        <taxon>Pirellulales</taxon>
        <taxon>Thermoguttaceae</taxon>
        <taxon>Thermogutta</taxon>
    </lineage>
</organism>
<dbReference type="AlphaFoldDB" id="A0A286RHN7"/>
<dbReference type="EMBL" id="CP018477">
    <property type="protein sequence ID" value="ASV75436.1"/>
    <property type="molecule type" value="Genomic_DNA"/>
</dbReference>
<reference evidence="1 2" key="1">
    <citation type="journal article" name="Front. Microbiol.">
        <title>Sugar Metabolism of the First Thermophilic Planctomycete Thermogutta terrifontis: Comparative Genomic and Transcriptomic Approaches.</title>
        <authorList>
            <person name="Elcheninov A.G."/>
            <person name="Menzel P."/>
            <person name="Gudbergsdottir S.R."/>
            <person name="Slesarev A.I."/>
            <person name="Kadnikov V.V."/>
            <person name="Krogh A."/>
            <person name="Bonch-Osmolovskaya E.A."/>
            <person name="Peng X."/>
            <person name="Kublanov I.V."/>
        </authorList>
    </citation>
    <scope>NUCLEOTIDE SEQUENCE [LARGE SCALE GENOMIC DNA]</scope>
    <source>
        <strain evidence="1 2">R1</strain>
    </source>
</reference>
<name>A0A286RHN7_9BACT</name>
<keyword evidence="2" id="KW-1185">Reference proteome</keyword>
<gene>
    <name evidence="1" type="ORF">THTE_2834</name>
</gene>
<dbReference type="KEGG" id="ttf:THTE_2834"/>
<protein>
    <submittedName>
        <fullName evidence="1">Uncharacterized protein</fullName>
    </submittedName>
</protein>
<accession>A0A286RHN7</accession>